<organism evidence="3 4">
    <name type="scientific">Paracoccus zhejiangensis</name>
    <dbReference type="NCBI Taxonomy" id="1077935"/>
    <lineage>
        <taxon>Bacteria</taxon>
        <taxon>Pseudomonadati</taxon>
        <taxon>Pseudomonadota</taxon>
        <taxon>Alphaproteobacteria</taxon>
        <taxon>Rhodobacterales</taxon>
        <taxon>Paracoccaceae</taxon>
        <taxon>Paracoccus</taxon>
    </lineage>
</organism>
<evidence type="ECO:0000256" key="1">
    <source>
        <dbReference type="SAM" id="Coils"/>
    </source>
</evidence>
<gene>
    <name evidence="3" type="ORF">CX676_13280</name>
</gene>
<proteinExistence type="predicted"/>
<dbReference type="InterPro" id="IPR050445">
    <property type="entry name" value="Bact_polysacc_biosynth/exp"/>
</dbReference>
<keyword evidence="2" id="KW-0472">Membrane</keyword>
<dbReference type="Proteomes" id="UP000234530">
    <property type="component" value="Chromosome"/>
</dbReference>
<feature type="transmembrane region" description="Helical" evidence="2">
    <location>
        <begin position="357"/>
        <end position="380"/>
    </location>
</feature>
<keyword evidence="2" id="KW-1133">Transmembrane helix</keyword>
<dbReference type="GO" id="GO:0005886">
    <property type="term" value="C:plasma membrane"/>
    <property type="evidence" value="ECO:0007669"/>
    <property type="project" value="TreeGrafter"/>
</dbReference>
<dbReference type="KEGG" id="pzh:CX676_13280"/>
<name>A0A2H5F0D8_9RHOB</name>
<feature type="coiled-coil region" evidence="1">
    <location>
        <begin position="235"/>
        <end position="283"/>
    </location>
</feature>
<dbReference type="PANTHER" id="PTHR32309">
    <property type="entry name" value="TYROSINE-PROTEIN KINASE"/>
    <property type="match status" value="1"/>
</dbReference>
<protein>
    <submittedName>
        <fullName evidence="3">Capsule biosynthesis protein</fullName>
    </submittedName>
</protein>
<dbReference type="PANTHER" id="PTHR32309:SF13">
    <property type="entry name" value="FERRIC ENTEROBACTIN TRANSPORT PROTEIN FEPE"/>
    <property type="match status" value="1"/>
</dbReference>
<accession>A0A2H5F0D8</accession>
<keyword evidence="2" id="KW-0812">Transmembrane</keyword>
<sequence>MNNHSYLRPAVSSARFERRHIILTLSFLLLVIVPTAVSAWYLWTRAVDQYVSTVGFSIRKEDASTPGVDLLGGLTQFTGGSTASDTDILYDFLKSEDIVAKIDAAVDLRGKFSKEWPNDPVFAYDPSGTIEDLTKHWQRRVEVLYDTTTRLITLRVSAFSPEDALAIADATFDESSRTINRLSDIARDDATRFASNELTRAQEKLTATRQALTAFRMRTQIVDPEADLEGQMGILNTLQGALAETLIELDTLRENSTDRDQRVIQTEKKIEAIRNRISEERAKFSANSEGPGGENYAELMSEYEKLSSDMMFDQTAYQSARAAYDIALAEAQRKSRYLAAHIEPKLAEASLVPDRPYLLACVFGALLLGWSVLLLIYYSVRDRR</sequence>
<dbReference type="OrthoDB" id="7800844at2"/>
<feature type="transmembrane region" description="Helical" evidence="2">
    <location>
        <begin position="21"/>
        <end position="43"/>
    </location>
</feature>
<evidence type="ECO:0000313" key="4">
    <source>
        <dbReference type="Proteomes" id="UP000234530"/>
    </source>
</evidence>
<keyword evidence="1" id="KW-0175">Coiled coil</keyword>
<dbReference type="RefSeq" id="WP_101753048.1">
    <property type="nucleotide sequence ID" value="NZ_CP025430.1"/>
</dbReference>
<dbReference type="GO" id="GO:0004713">
    <property type="term" value="F:protein tyrosine kinase activity"/>
    <property type="evidence" value="ECO:0007669"/>
    <property type="project" value="TreeGrafter"/>
</dbReference>
<keyword evidence="4" id="KW-1185">Reference proteome</keyword>
<reference evidence="3 4" key="1">
    <citation type="journal article" date="2013" name="Antonie Van Leeuwenhoek">
        <title>Paracoccus zhejiangensis sp. nov., isolated from activated sludge in wastewater-treatment system.</title>
        <authorList>
            <person name="Wu Z.G."/>
            <person name="Zhang D.F."/>
            <person name="Liu Y.L."/>
            <person name="Wang F."/>
            <person name="Jiang X."/>
            <person name="Li C."/>
            <person name="Li S.P."/>
            <person name="Hong Q."/>
            <person name="Li W.J."/>
        </authorList>
    </citation>
    <scope>NUCLEOTIDE SEQUENCE [LARGE SCALE GENOMIC DNA]</scope>
    <source>
        <strain evidence="3 4">J6</strain>
    </source>
</reference>
<dbReference type="EMBL" id="CP025430">
    <property type="protein sequence ID" value="AUH65021.1"/>
    <property type="molecule type" value="Genomic_DNA"/>
</dbReference>
<evidence type="ECO:0000313" key="3">
    <source>
        <dbReference type="EMBL" id="AUH65021.1"/>
    </source>
</evidence>
<evidence type="ECO:0000256" key="2">
    <source>
        <dbReference type="SAM" id="Phobius"/>
    </source>
</evidence>
<dbReference type="AlphaFoldDB" id="A0A2H5F0D8"/>